<evidence type="ECO:0000256" key="1">
    <source>
        <dbReference type="ARBA" id="ARBA00008791"/>
    </source>
</evidence>
<comment type="similarity">
    <text evidence="1">Belongs to the universal stress protein A family.</text>
</comment>
<evidence type="ECO:0000313" key="4">
    <source>
        <dbReference type="Proteomes" id="UP000275473"/>
    </source>
</evidence>
<dbReference type="OrthoDB" id="9789668at2"/>
<protein>
    <submittedName>
        <fullName evidence="3">Universal stress protein</fullName>
    </submittedName>
</protein>
<dbReference type="RefSeq" id="WP_123165065.1">
    <property type="nucleotide sequence ID" value="NZ_RIAX01000004.1"/>
</dbReference>
<proteinExistence type="inferred from homology"/>
<dbReference type="PANTHER" id="PTHR46268">
    <property type="entry name" value="STRESS RESPONSE PROTEIN NHAX"/>
    <property type="match status" value="1"/>
</dbReference>
<comment type="caution">
    <text evidence="3">The sequence shown here is derived from an EMBL/GenBank/DDBJ whole genome shotgun (WGS) entry which is preliminary data.</text>
</comment>
<dbReference type="Gene3D" id="3.40.50.620">
    <property type="entry name" value="HUPs"/>
    <property type="match status" value="1"/>
</dbReference>
<feature type="domain" description="UspA" evidence="2">
    <location>
        <begin position="5"/>
        <end position="144"/>
    </location>
</feature>
<dbReference type="Proteomes" id="UP000275473">
    <property type="component" value="Unassembled WGS sequence"/>
</dbReference>
<dbReference type="PRINTS" id="PR01438">
    <property type="entry name" value="UNVRSLSTRESS"/>
</dbReference>
<keyword evidence="4" id="KW-1185">Reference proteome</keyword>
<dbReference type="CDD" id="cd00293">
    <property type="entry name" value="USP-like"/>
    <property type="match status" value="1"/>
</dbReference>
<dbReference type="AlphaFoldDB" id="A0A3M8P9D7"/>
<dbReference type="InterPro" id="IPR006016">
    <property type="entry name" value="UspA"/>
</dbReference>
<dbReference type="InterPro" id="IPR014729">
    <property type="entry name" value="Rossmann-like_a/b/a_fold"/>
</dbReference>
<accession>A0A3M8P9D7</accession>
<reference evidence="3 4" key="1">
    <citation type="journal article" date="2018" name="Int. J. Syst. Evol. Microbiol.">
        <title>Planococcus salinus sp. nov., a moderately halophilic bacterium isolated from a saline-alkali soil.</title>
        <authorList>
            <person name="Gan L."/>
        </authorList>
    </citation>
    <scope>NUCLEOTIDE SEQUENCE [LARGE SCALE GENOMIC DNA]</scope>
    <source>
        <strain evidence="3 4">LCB217</strain>
    </source>
</reference>
<name>A0A3M8P9D7_9BACL</name>
<organism evidence="3 4">
    <name type="scientific">Planococcus salinus</name>
    <dbReference type="NCBI Taxonomy" id="1848460"/>
    <lineage>
        <taxon>Bacteria</taxon>
        <taxon>Bacillati</taxon>
        <taxon>Bacillota</taxon>
        <taxon>Bacilli</taxon>
        <taxon>Bacillales</taxon>
        <taxon>Caryophanaceae</taxon>
        <taxon>Planococcus</taxon>
    </lineage>
</organism>
<sequence length="151" mass="16423">MTLRYSRVLVAADGSKEAAWAVKKAIDIAVRNRAALYLTYIIHDNAFGMIEAYDRTSGAREKSYAKELLAGYQEKAVEAGVEQVDIIIERGSPKILIPQELAPRIGADLIVCGATGLNAGERLILGSVSERIVRYAKCDVLVVRTDDLVTG</sequence>
<dbReference type="Pfam" id="PF00582">
    <property type="entry name" value="Usp"/>
    <property type="match status" value="1"/>
</dbReference>
<dbReference type="PANTHER" id="PTHR46268:SF6">
    <property type="entry name" value="UNIVERSAL STRESS PROTEIN UP12"/>
    <property type="match status" value="1"/>
</dbReference>
<dbReference type="SUPFAM" id="SSF52402">
    <property type="entry name" value="Adenine nucleotide alpha hydrolases-like"/>
    <property type="match status" value="1"/>
</dbReference>
<evidence type="ECO:0000313" key="3">
    <source>
        <dbReference type="EMBL" id="RNF39870.1"/>
    </source>
</evidence>
<dbReference type="EMBL" id="RIAX01000004">
    <property type="protein sequence ID" value="RNF39870.1"/>
    <property type="molecule type" value="Genomic_DNA"/>
</dbReference>
<gene>
    <name evidence="3" type="ORF">EEX84_07855</name>
</gene>
<evidence type="ECO:0000259" key="2">
    <source>
        <dbReference type="Pfam" id="PF00582"/>
    </source>
</evidence>
<dbReference type="InterPro" id="IPR006015">
    <property type="entry name" value="Universal_stress_UspA"/>
</dbReference>